<gene>
    <name evidence="1" type="ORF">AUL39_01905</name>
</gene>
<proteinExistence type="predicted"/>
<dbReference type="OrthoDB" id="1683857at2"/>
<evidence type="ECO:0000313" key="1">
    <source>
        <dbReference type="EMBL" id="KUH59110.1"/>
    </source>
</evidence>
<dbReference type="STRING" id="1299998.AUL39_01905"/>
<accession>A0A100YWS1</accession>
<sequence>MFYSLAMEYRTLTDGTRRRVHREYVDVVARFGRDGSLEPVAVIWKDGRSFAIDEVTEEGTFGAETRGRRQACYHVRFGGHETELYLERRSAVPAAGQPEELRWWVFAYDQTRSREAGK</sequence>
<keyword evidence="2" id="KW-1185">Reference proteome</keyword>
<dbReference type="AlphaFoldDB" id="A0A100YWS1"/>
<evidence type="ECO:0000313" key="2">
    <source>
        <dbReference type="Proteomes" id="UP000054078"/>
    </source>
</evidence>
<protein>
    <submittedName>
        <fullName evidence="1">Uncharacterized protein</fullName>
    </submittedName>
</protein>
<dbReference type="Proteomes" id="UP000054078">
    <property type="component" value="Unassembled WGS sequence"/>
</dbReference>
<dbReference type="EMBL" id="LOJF01000001">
    <property type="protein sequence ID" value="KUH59110.1"/>
    <property type="molecule type" value="Genomic_DNA"/>
</dbReference>
<dbReference type="RefSeq" id="WP_059053033.1">
    <property type="nucleotide sequence ID" value="NZ_LOJF01000001.1"/>
</dbReference>
<reference evidence="1 2" key="1">
    <citation type="submission" date="2015-12" db="EMBL/GenBank/DDBJ databases">
        <title>Draft Genome Sequence of Olsenella scatoligenes SK9K4T; a Producer of 3-Methylindole- (skatole) and 4-Methylphenol- (p-cresol) Isolated from Pig Feces.</title>
        <authorList>
            <person name="Li X."/>
            <person name="Borg B."/>
            <person name="Canibe N."/>
        </authorList>
    </citation>
    <scope>NUCLEOTIDE SEQUENCE [LARGE SCALE GENOMIC DNA]</scope>
    <source>
        <strain evidence="1 2">SK9K4</strain>
    </source>
</reference>
<name>A0A100YWS1_TRASO</name>
<organism evidence="1 2">
    <name type="scientific">Tractidigestivibacter scatoligenes</name>
    <name type="common">Olsenella scatoligenes</name>
    <dbReference type="NCBI Taxonomy" id="1299998"/>
    <lineage>
        <taxon>Bacteria</taxon>
        <taxon>Bacillati</taxon>
        <taxon>Actinomycetota</taxon>
        <taxon>Coriobacteriia</taxon>
        <taxon>Coriobacteriales</taxon>
        <taxon>Atopobiaceae</taxon>
        <taxon>Tractidigestivibacter</taxon>
    </lineage>
</organism>
<comment type="caution">
    <text evidence="1">The sequence shown here is derived from an EMBL/GenBank/DDBJ whole genome shotgun (WGS) entry which is preliminary data.</text>
</comment>